<feature type="transmembrane region" description="Helical" evidence="1">
    <location>
        <begin position="355"/>
        <end position="374"/>
    </location>
</feature>
<feature type="transmembrane region" description="Helical" evidence="1">
    <location>
        <begin position="99"/>
        <end position="120"/>
    </location>
</feature>
<feature type="transmembrane region" description="Helical" evidence="1">
    <location>
        <begin position="152"/>
        <end position="170"/>
    </location>
</feature>
<reference evidence="3" key="1">
    <citation type="journal article" date="2019" name="Int. J. Syst. Evol. Microbiol.">
        <title>The Global Catalogue of Microorganisms (GCM) 10K type strain sequencing project: providing services to taxonomists for standard genome sequencing and annotation.</title>
        <authorList>
            <consortium name="The Broad Institute Genomics Platform"/>
            <consortium name="The Broad Institute Genome Sequencing Center for Infectious Disease"/>
            <person name="Wu L."/>
            <person name="Ma J."/>
        </authorList>
    </citation>
    <scope>NUCLEOTIDE SEQUENCE [LARGE SCALE GENOMIC DNA]</scope>
    <source>
        <strain evidence="3">NBRC 110044</strain>
    </source>
</reference>
<feature type="transmembrane region" description="Helical" evidence="1">
    <location>
        <begin position="327"/>
        <end position="349"/>
    </location>
</feature>
<evidence type="ECO:0000256" key="1">
    <source>
        <dbReference type="SAM" id="Phobius"/>
    </source>
</evidence>
<evidence type="ECO:0000313" key="2">
    <source>
        <dbReference type="EMBL" id="GLR14023.1"/>
    </source>
</evidence>
<proteinExistence type="predicted"/>
<organism evidence="2 3">
    <name type="scientific">Chitinimonas prasina</name>
    <dbReference type="NCBI Taxonomy" id="1434937"/>
    <lineage>
        <taxon>Bacteria</taxon>
        <taxon>Pseudomonadati</taxon>
        <taxon>Pseudomonadota</taxon>
        <taxon>Betaproteobacteria</taxon>
        <taxon>Neisseriales</taxon>
        <taxon>Chitinibacteraceae</taxon>
        <taxon>Chitinimonas</taxon>
    </lineage>
</organism>
<name>A0ABQ5YHT9_9NEIS</name>
<evidence type="ECO:0008006" key="4">
    <source>
        <dbReference type="Google" id="ProtNLM"/>
    </source>
</evidence>
<feature type="transmembrane region" description="Helical" evidence="1">
    <location>
        <begin position="298"/>
        <end position="318"/>
    </location>
</feature>
<evidence type="ECO:0000313" key="3">
    <source>
        <dbReference type="Proteomes" id="UP001156706"/>
    </source>
</evidence>
<gene>
    <name evidence="2" type="ORF">GCM10007907_28130</name>
</gene>
<sequence>MNTPIEPSLATSGHTAHWQLRDSHALLLLLIIAVTHFYGLLSGGWRGDDPAILWHAMNSSGLSAFHDPADWQKLSPNNLTPWITLSFKLDLWLAGPDPLFFYQHQLLSLCLAATAAYALGRCWLPSAWSLAFACLFLAGAPTTAVVEALMTRHYLEGLLFAILAVIAFVLAQRRRHIGWVALGALAYALAATAKEIFVPLPLVLLAMPPFGRIAERARLLAPYFCVALAYVIWRQYMLGGLTGGYAAGQALDLPALLTQTIQTFAGFPRLILGPYWPLPTIILGAALTFYLSKRPAGLPLALMLGLCLLGPLVPLVFFPGIHSPDRYLFLVWFAVSLASILSVRFAVLYLPGGKVVQRGGAALVFLMTIVPLIGQDRAVSAVRQTYYQEYDVQGKFMLEAGAEQAWIPSPTLTSTYWFVTQLCEIKRSTGLSCPTVLFKGVPAAVPVRQLYRYDPQQKQMVDISARLEAEIAQTMAVDETRPLTARVSIENGHAAWQFGPYEGGQYFIASASLGRYPVSRVGSIKTALTAVPLHLQYESPEGWTTRSPLLWVRPGQPIDWVRR</sequence>
<dbReference type="RefSeq" id="WP_284197114.1">
    <property type="nucleotide sequence ID" value="NZ_BSOG01000003.1"/>
</dbReference>
<keyword evidence="1" id="KW-1133">Transmembrane helix</keyword>
<protein>
    <recommendedName>
        <fullName evidence="4">Glycosyltransferase RgtA/B/C/D-like domain-containing protein</fullName>
    </recommendedName>
</protein>
<feature type="transmembrane region" description="Helical" evidence="1">
    <location>
        <begin position="25"/>
        <end position="45"/>
    </location>
</feature>
<keyword evidence="1" id="KW-0812">Transmembrane</keyword>
<keyword evidence="1" id="KW-0472">Membrane</keyword>
<dbReference type="Proteomes" id="UP001156706">
    <property type="component" value="Unassembled WGS sequence"/>
</dbReference>
<keyword evidence="3" id="KW-1185">Reference proteome</keyword>
<feature type="transmembrane region" description="Helical" evidence="1">
    <location>
        <begin position="177"/>
        <end position="197"/>
    </location>
</feature>
<accession>A0ABQ5YHT9</accession>
<comment type="caution">
    <text evidence="2">The sequence shown here is derived from an EMBL/GenBank/DDBJ whole genome shotgun (WGS) entry which is preliminary data.</text>
</comment>
<dbReference type="EMBL" id="BSOG01000003">
    <property type="protein sequence ID" value="GLR14023.1"/>
    <property type="molecule type" value="Genomic_DNA"/>
</dbReference>
<feature type="transmembrane region" description="Helical" evidence="1">
    <location>
        <begin position="275"/>
        <end position="292"/>
    </location>
</feature>
<feature type="transmembrane region" description="Helical" evidence="1">
    <location>
        <begin position="127"/>
        <end position="146"/>
    </location>
</feature>
<feature type="transmembrane region" description="Helical" evidence="1">
    <location>
        <begin position="217"/>
        <end position="233"/>
    </location>
</feature>